<dbReference type="Pfam" id="PF10067">
    <property type="entry name" value="DUF2306"/>
    <property type="match status" value="1"/>
</dbReference>
<protein>
    <submittedName>
        <fullName evidence="2">DUF2306 domain-containing protein</fullName>
    </submittedName>
</protein>
<comment type="caution">
    <text evidence="2">The sequence shown here is derived from an EMBL/GenBank/DDBJ whole genome shotgun (WGS) entry which is preliminary data.</text>
</comment>
<dbReference type="Proteomes" id="UP001141259">
    <property type="component" value="Unassembled WGS sequence"/>
</dbReference>
<dbReference type="InterPro" id="IPR018750">
    <property type="entry name" value="DUF2306_membrane"/>
</dbReference>
<dbReference type="AlphaFoldDB" id="A0A9X2VLA1"/>
<feature type="transmembrane region" description="Helical" evidence="1">
    <location>
        <begin position="45"/>
        <end position="68"/>
    </location>
</feature>
<reference evidence="2" key="1">
    <citation type="submission" date="2022-08" db="EMBL/GenBank/DDBJ databases">
        <authorList>
            <person name="Tistechok S."/>
            <person name="Samborskyy M."/>
            <person name="Roman I."/>
        </authorList>
    </citation>
    <scope>NUCLEOTIDE SEQUENCE</scope>
    <source>
        <strain evidence="2">DSM 103496</strain>
    </source>
</reference>
<sequence length="235" mass="24639">MTTRKADWLVPTSLILLSLVPSVAGGVRVAELARGAEITPANERFFALPLPVVLHIVGATAFCVLGAFQFSPGIRRRHRGWHRWSGRVLVPAGLVAALTGLWMALGYPRPPGDGVLLTPLRLVFGSAMAAAIVLGFLAVRRRDFAAHRAWMIRGYAIGLGAGTQVFTHLPWVVAGVAPGEVTRAGLMALGWVVNVVFAEWVIRRKPASVRGGRAVVGASVGDSGGGRGDGVGSAG</sequence>
<dbReference type="EMBL" id="JANYMP010000007">
    <property type="protein sequence ID" value="MCS7478586.1"/>
    <property type="molecule type" value="Genomic_DNA"/>
</dbReference>
<proteinExistence type="predicted"/>
<keyword evidence="1" id="KW-0472">Membrane</keyword>
<evidence type="ECO:0000313" key="3">
    <source>
        <dbReference type="Proteomes" id="UP001141259"/>
    </source>
</evidence>
<feature type="transmembrane region" description="Helical" evidence="1">
    <location>
        <begin position="151"/>
        <end position="172"/>
    </location>
</feature>
<keyword evidence="1" id="KW-1133">Transmembrane helix</keyword>
<evidence type="ECO:0000256" key="1">
    <source>
        <dbReference type="SAM" id="Phobius"/>
    </source>
</evidence>
<feature type="transmembrane region" description="Helical" evidence="1">
    <location>
        <begin position="119"/>
        <end position="139"/>
    </location>
</feature>
<feature type="transmembrane region" description="Helical" evidence="1">
    <location>
        <begin position="88"/>
        <end position="107"/>
    </location>
</feature>
<accession>A0A9X2VLA1</accession>
<name>A0A9X2VLA1_9PSEU</name>
<dbReference type="RefSeq" id="WP_259624092.1">
    <property type="nucleotide sequence ID" value="NZ_JANYMP010000007.1"/>
</dbReference>
<keyword evidence="1" id="KW-0812">Transmembrane</keyword>
<keyword evidence="3" id="KW-1185">Reference proteome</keyword>
<feature type="transmembrane region" description="Helical" evidence="1">
    <location>
        <begin position="184"/>
        <end position="202"/>
    </location>
</feature>
<gene>
    <name evidence="2" type="ORF">NZH93_17130</name>
</gene>
<evidence type="ECO:0000313" key="2">
    <source>
        <dbReference type="EMBL" id="MCS7478586.1"/>
    </source>
</evidence>
<organism evidence="2 3">
    <name type="scientific">Umezawaea endophytica</name>
    <dbReference type="NCBI Taxonomy" id="1654476"/>
    <lineage>
        <taxon>Bacteria</taxon>
        <taxon>Bacillati</taxon>
        <taxon>Actinomycetota</taxon>
        <taxon>Actinomycetes</taxon>
        <taxon>Pseudonocardiales</taxon>
        <taxon>Pseudonocardiaceae</taxon>
        <taxon>Umezawaea</taxon>
    </lineage>
</organism>